<keyword evidence="3" id="KW-1185">Reference proteome</keyword>
<gene>
    <name evidence="2" type="ORF">CQW49_03630</name>
</gene>
<feature type="transmembrane region" description="Helical" evidence="1">
    <location>
        <begin position="199"/>
        <end position="219"/>
    </location>
</feature>
<keyword evidence="1" id="KW-1133">Transmembrane helix</keyword>
<evidence type="ECO:0000313" key="2">
    <source>
        <dbReference type="EMBL" id="ATQ67079.1"/>
    </source>
</evidence>
<sequence length="415" mass="44974">MSAVALPSYAAIEERAATTRLVAAALVFGGVVFNFVLCIVNAKIFVISPAIVMLAEMGLIGASLTLMARNTTALIVVLVGFLSYAAFLSAMRASVDAKAIRDVIIPITFLFLGRRFGSAAMGDRLVDLCVWTVLIVGVCEYSFLTQYLKIVDIRAYYVARGTVDPASIDTTGTGLFASGIRPEGRTLLPFLGAHRVSSIFLEPVSMGNFGAVAFSWIALRNFSSPARLAVALLPAVAVFVMADARFGLMVSLTCLIIYPLANHIGRIVLLLAPFIVIVALAVNGFINADVIWDNGLQGRMILSGQMLSHLDFWEAMGFIPVTRFVSDSGYTYTLAKFGLLGCIGLWSLFALAPTANEQAWRYRLFVGFYITSLLIISDSVYSIKTGALVWFLSGCLEAPDAEDDLSKMQKRTRYT</sequence>
<evidence type="ECO:0000256" key="1">
    <source>
        <dbReference type="SAM" id="Phobius"/>
    </source>
</evidence>
<dbReference type="RefSeq" id="WP_003612159.1">
    <property type="nucleotide sequence ID" value="NZ_ADVE02000001.1"/>
</dbReference>
<accession>A0A2D2CWN8</accession>
<dbReference type="AlphaFoldDB" id="A0A2D2CWN8"/>
<protein>
    <submittedName>
        <fullName evidence="2">Surface polysaccharide polymerase</fullName>
    </submittedName>
</protein>
<feature type="transmembrane region" description="Helical" evidence="1">
    <location>
        <begin position="231"/>
        <end position="258"/>
    </location>
</feature>
<feature type="transmembrane region" description="Helical" evidence="1">
    <location>
        <begin position="364"/>
        <end position="383"/>
    </location>
</feature>
<reference evidence="3" key="1">
    <citation type="submission" date="2017-10" db="EMBL/GenBank/DDBJ databases">
        <title>Completed PacBio SMRT sequence of Methylosinus trichosporium OB3b reveals presence of a third large plasmid.</title>
        <authorList>
            <person name="Charles T.C."/>
            <person name="Lynch M.D.J."/>
            <person name="Heil J.R."/>
            <person name="Cheng J."/>
        </authorList>
    </citation>
    <scope>NUCLEOTIDE SEQUENCE [LARGE SCALE GENOMIC DNA]</scope>
    <source>
        <strain evidence="3">OB3b</strain>
    </source>
</reference>
<feature type="transmembrane region" description="Helical" evidence="1">
    <location>
        <begin position="46"/>
        <end position="66"/>
    </location>
</feature>
<dbReference type="KEGG" id="mtw:CQW49_03630"/>
<dbReference type="STRING" id="595536.GCA_000178815_04434"/>
<name>A0A2D2CWN8_METT3</name>
<keyword evidence="1" id="KW-0812">Transmembrane</keyword>
<dbReference type="Proteomes" id="UP000230709">
    <property type="component" value="Chromosome"/>
</dbReference>
<keyword evidence="1" id="KW-0472">Membrane</keyword>
<feature type="transmembrane region" description="Helical" evidence="1">
    <location>
        <begin position="73"/>
        <end position="91"/>
    </location>
</feature>
<evidence type="ECO:0000313" key="3">
    <source>
        <dbReference type="Proteomes" id="UP000230709"/>
    </source>
</evidence>
<feature type="transmembrane region" description="Helical" evidence="1">
    <location>
        <begin position="21"/>
        <end position="40"/>
    </location>
</feature>
<feature type="transmembrane region" description="Helical" evidence="1">
    <location>
        <begin position="264"/>
        <end position="286"/>
    </location>
</feature>
<dbReference type="EMBL" id="CP023737">
    <property type="protein sequence ID" value="ATQ67079.1"/>
    <property type="molecule type" value="Genomic_DNA"/>
</dbReference>
<feature type="transmembrane region" description="Helical" evidence="1">
    <location>
        <begin position="332"/>
        <end position="352"/>
    </location>
</feature>
<organism evidence="2 3">
    <name type="scientific">Methylosinus trichosporium (strain ATCC 35070 / NCIMB 11131 / UNIQEM 75 / OB3b)</name>
    <dbReference type="NCBI Taxonomy" id="595536"/>
    <lineage>
        <taxon>Bacteria</taxon>
        <taxon>Pseudomonadati</taxon>
        <taxon>Pseudomonadota</taxon>
        <taxon>Alphaproteobacteria</taxon>
        <taxon>Hyphomicrobiales</taxon>
        <taxon>Methylocystaceae</taxon>
        <taxon>Methylosinus</taxon>
    </lineage>
</organism>
<proteinExistence type="predicted"/>
<feature type="transmembrane region" description="Helical" evidence="1">
    <location>
        <begin position="125"/>
        <end position="144"/>
    </location>
</feature>